<dbReference type="GO" id="GO:0008360">
    <property type="term" value="P:regulation of cell shape"/>
    <property type="evidence" value="ECO:0007669"/>
    <property type="project" value="UniProtKB-UniRule"/>
</dbReference>
<dbReference type="EMBL" id="QENY01000007">
    <property type="protein sequence ID" value="PVX55126.1"/>
    <property type="molecule type" value="Genomic_DNA"/>
</dbReference>
<dbReference type="CDD" id="cd16913">
    <property type="entry name" value="YkuD_like"/>
    <property type="match status" value="1"/>
</dbReference>
<comment type="caution">
    <text evidence="9">The sequence shown here is derived from an EMBL/GenBank/DDBJ whole genome shotgun (WGS) entry which is preliminary data.</text>
</comment>
<evidence type="ECO:0000256" key="5">
    <source>
        <dbReference type="ARBA" id="ARBA00022984"/>
    </source>
</evidence>
<feature type="active site" description="Nucleophile" evidence="7">
    <location>
        <position position="416"/>
    </location>
</feature>
<proteinExistence type="inferred from homology"/>
<dbReference type="Pfam" id="PF03734">
    <property type="entry name" value="YkuD"/>
    <property type="match status" value="1"/>
</dbReference>
<dbReference type="GO" id="GO:0016740">
    <property type="term" value="F:transferase activity"/>
    <property type="evidence" value="ECO:0007669"/>
    <property type="project" value="UniProtKB-KW"/>
</dbReference>
<reference evidence="9 10" key="1">
    <citation type="submission" date="2018-05" db="EMBL/GenBank/DDBJ databases">
        <title>Genomic Encyclopedia of Type Strains, Phase IV (KMG-IV): sequencing the most valuable type-strain genomes for metagenomic binning, comparative biology and taxonomic classification.</title>
        <authorList>
            <person name="Goeker M."/>
        </authorList>
    </citation>
    <scope>NUCLEOTIDE SEQUENCE [LARGE SCALE GENOMIC DNA]</scope>
    <source>
        <strain evidence="9 10">DSM 100333</strain>
    </source>
</reference>
<dbReference type="PROSITE" id="PS51257">
    <property type="entry name" value="PROKAR_LIPOPROTEIN"/>
    <property type="match status" value="1"/>
</dbReference>
<evidence type="ECO:0000313" key="10">
    <source>
        <dbReference type="Proteomes" id="UP000245870"/>
    </source>
</evidence>
<dbReference type="InterPro" id="IPR005490">
    <property type="entry name" value="LD_TPept_cat_dom"/>
</dbReference>
<dbReference type="InterPro" id="IPR052905">
    <property type="entry name" value="LD-transpeptidase_YkuD-like"/>
</dbReference>
<keyword evidence="3" id="KW-0808">Transferase</keyword>
<dbReference type="InterPro" id="IPR045380">
    <property type="entry name" value="LD_TPept_scaffold_dom"/>
</dbReference>
<keyword evidence="5 7" id="KW-0573">Peptidoglycan synthesis</keyword>
<dbReference type="OrthoDB" id="9778545at2"/>
<organism evidence="9 10">
    <name type="scientific">Hallella colorans</name>
    <dbReference type="NCBI Taxonomy" id="1703337"/>
    <lineage>
        <taxon>Bacteria</taxon>
        <taxon>Pseudomonadati</taxon>
        <taxon>Bacteroidota</taxon>
        <taxon>Bacteroidia</taxon>
        <taxon>Bacteroidales</taxon>
        <taxon>Prevotellaceae</taxon>
        <taxon>Hallella</taxon>
    </lineage>
</organism>
<evidence type="ECO:0000256" key="3">
    <source>
        <dbReference type="ARBA" id="ARBA00022679"/>
    </source>
</evidence>
<protein>
    <submittedName>
        <fullName evidence="9">L,D-transpeptidase-like protein</fullName>
    </submittedName>
</protein>
<keyword evidence="4 7" id="KW-0133">Cell shape</keyword>
<dbReference type="PANTHER" id="PTHR41533">
    <property type="entry name" value="L,D-TRANSPEPTIDASE HI_1667-RELATED"/>
    <property type="match status" value="1"/>
</dbReference>
<keyword evidence="6 7" id="KW-0961">Cell wall biogenesis/degradation</keyword>
<evidence type="ECO:0000256" key="4">
    <source>
        <dbReference type="ARBA" id="ARBA00022960"/>
    </source>
</evidence>
<evidence type="ECO:0000256" key="6">
    <source>
        <dbReference type="ARBA" id="ARBA00023316"/>
    </source>
</evidence>
<dbReference type="InterPro" id="IPR038063">
    <property type="entry name" value="Transpep_catalytic_dom"/>
</dbReference>
<feature type="active site" description="Proton donor/acceptor" evidence="7">
    <location>
        <position position="397"/>
    </location>
</feature>
<comment type="pathway">
    <text evidence="1 7">Cell wall biogenesis; peptidoglycan biosynthesis.</text>
</comment>
<evidence type="ECO:0000256" key="2">
    <source>
        <dbReference type="ARBA" id="ARBA00005992"/>
    </source>
</evidence>
<dbReference type="AlphaFoldDB" id="A0A2U0UBW4"/>
<dbReference type="PANTHER" id="PTHR41533:SF2">
    <property type="entry name" value="BLR7131 PROTEIN"/>
    <property type="match status" value="1"/>
</dbReference>
<evidence type="ECO:0000259" key="8">
    <source>
        <dbReference type="PROSITE" id="PS52029"/>
    </source>
</evidence>
<dbReference type="Pfam" id="PF20142">
    <property type="entry name" value="Scaffold"/>
    <property type="match status" value="1"/>
</dbReference>
<dbReference type="GO" id="GO:0071555">
    <property type="term" value="P:cell wall organization"/>
    <property type="evidence" value="ECO:0007669"/>
    <property type="project" value="UniProtKB-UniRule"/>
</dbReference>
<gene>
    <name evidence="9" type="ORF">C7379_107105</name>
</gene>
<dbReference type="GO" id="GO:0009252">
    <property type="term" value="P:peptidoglycan biosynthetic process"/>
    <property type="evidence" value="ECO:0007669"/>
    <property type="project" value="UniProtKB-UniPathway"/>
</dbReference>
<dbReference type="RefSeq" id="WP_116616311.1">
    <property type="nucleotide sequence ID" value="NZ_CAMQYP010000005.1"/>
</dbReference>
<keyword evidence="10" id="KW-1185">Reference proteome</keyword>
<comment type="similarity">
    <text evidence="2">Belongs to the YkuD family.</text>
</comment>
<feature type="domain" description="L,D-TPase catalytic" evidence="8">
    <location>
        <begin position="268"/>
        <end position="455"/>
    </location>
</feature>
<name>A0A2U0UBW4_9BACT</name>
<dbReference type="Proteomes" id="UP000245870">
    <property type="component" value="Unassembled WGS sequence"/>
</dbReference>
<dbReference type="PROSITE" id="PS52029">
    <property type="entry name" value="LD_TPASE"/>
    <property type="match status" value="1"/>
</dbReference>
<evidence type="ECO:0000256" key="7">
    <source>
        <dbReference type="PROSITE-ProRule" id="PRU01373"/>
    </source>
</evidence>
<evidence type="ECO:0000313" key="9">
    <source>
        <dbReference type="EMBL" id="PVX55126.1"/>
    </source>
</evidence>
<evidence type="ECO:0000256" key="1">
    <source>
        <dbReference type="ARBA" id="ARBA00004752"/>
    </source>
</evidence>
<sequence>MKQCSVSLLIVFASLLLVSCHDKKANINGNLSIADYAVLDTSLYRLSNEKIRQHIDQMAKWDDDSMAADYRTRSYYGNRNPLVWIDRRGLDHRADSLLNGLRAVEDMGFCTKKFRLTRIADDIRRFRELDFDNGDNQINKVAGRLEYNLTKAYLRYVAGQRFGFFNPMYAFNHLDKLDTDDERTAFRTLFDIKVERAGREFYNKALDKVRVDSVAEYMREVETKSVFYRQLKRMLHDGHVSKAERTKILVNMERCRWRMSDTPESHEKYVLVNIPSYHLLAVDGKKWLTMRTAFGANSSKTPQMISSVTHVNINPQWVMPRSIVRKTVAQHAGDSAYFAQRRYFVIQRSTGQKVSLRKVTADMLLSGQYAVVQRGGQGNAMGRMVFRFKNNFSIYLHDTSSRSVFDQKQRDVSHGCVRVEKPFELTVFLLDDKADRLIEKIKYSINADVSPVNVSKDDMTDNMKSVADTLDMKKLVTWVGVKPSVPIFILYYTMYPDTSGLVESFDDVYGFDDVIYQHLKNYL</sequence>
<dbReference type="SUPFAM" id="SSF141523">
    <property type="entry name" value="L,D-transpeptidase catalytic domain-like"/>
    <property type="match status" value="1"/>
</dbReference>
<dbReference type="Gene3D" id="2.40.440.10">
    <property type="entry name" value="L,D-transpeptidase catalytic domain-like"/>
    <property type="match status" value="1"/>
</dbReference>
<accession>A0A2U0UBW4</accession>
<dbReference type="GO" id="GO:0004180">
    <property type="term" value="F:carboxypeptidase activity"/>
    <property type="evidence" value="ECO:0007669"/>
    <property type="project" value="UniProtKB-ARBA"/>
</dbReference>
<dbReference type="UniPathway" id="UPA00219"/>